<dbReference type="Proteomes" id="UP000276349">
    <property type="component" value="Unassembled WGS sequence"/>
</dbReference>
<dbReference type="AlphaFoldDB" id="A0A431UP90"/>
<dbReference type="RefSeq" id="WP_126294875.1">
    <property type="nucleotide sequence ID" value="NZ_CP155468.1"/>
</dbReference>
<evidence type="ECO:0000256" key="1">
    <source>
        <dbReference type="SAM" id="Phobius"/>
    </source>
</evidence>
<name>A0A431UP90_9BACI</name>
<comment type="caution">
    <text evidence="2">The sequence shown here is derived from an EMBL/GenBank/DDBJ whole genome shotgun (WGS) entry which is preliminary data.</text>
</comment>
<feature type="transmembrane region" description="Helical" evidence="1">
    <location>
        <begin position="85"/>
        <end position="108"/>
    </location>
</feature>
<dbReference type="EMBL" id="RXNR01000037">
    <property type="protein sequence ID" value="RTQ91825.1"/>
    <property type="molecule type" value="Genomic_DNA"/>
</dbReference>
<sequence length="118" mass="13364">MDKFLQYAFMCHRLPERSFHCNGKQFPLCARCTGIMAGYVIGLLILATYGRLSLLLSFALIIPMIVDGTGQLFHKWESNNIRRLITGIMGGISIDFIIINITTIFVNLGREFGRAFFL</sequence>
<proteinExistence type="predicted"/>
<evidence type="ECO:0000313" key="2">
    <source>
        <dbReference type="EMBL" id="RTQ91825.1"/>
    </source>
</evidence>
<keyword evidence="1" id="KW-0472">Membrane</keyword>
<protein>
    <submittedName>
        <fullName evidence="2">DUF2085 domain-containing protein</fullName>
    </submittedName>
</protein>
<reference evidence="2 3" key="1">
    <citation type="submission" date="2018-12" db="EMBL/GenBank/DDBJ databases">
        <authorList>
            <person name="Yu L."/>
        </authorList>
    </citation>
    <scope>NUCLEOTIDE SEQUENCE [LARGE SCALE GENOMIC DNA]</scope>
    <source>
        <strain evidence="2 3">S5H2222</strain>
    </source>
</reference>
<dbReference type="OrthoDB" id="9810176at2"/>
<dbReference type="Pfam" id="PF09858">
    <property type="entry name" value="DUF2085"/>
    <property type="match status" value="1"/>
</dbReference>
<keyword evidence="1" id="KW-0812">Transmembrane</keyword>
<dbReference type="InterPro" id="IPR019206">
    <property type="entry name" value="DUF2085_TM"/>
</dbReference>
<keyword evidence="1" id="KW-1133">Transmembrane helix</keyword>
<evidence type="ECO:0000313" key="3">
    <source>
        <dbReference type="Proteomes" id="UP000276349"/>
    </source>
</evidence>
<accession>A0A431UP90</accession>
<keyword evidence="3" id="KW-1185">Reference proteome</keyword>
<gene>
    <name evidence="2" type="ORF">EKG35_12870</name>
</gene>
<organism evidence="2 3">
    <name type="scientific">Lysinibacillus telephonicus</name>
    <dbReference type="NCBI Taxonomy" id="1714840"/>
    <lineage>
        <taxon>Bacteria</taxon>
        <taxon>Bacillati</taxon>
        <taxon>Bacillota</taxon>
        <taxon>Bacilli</taxon>
        <taxon>Bacillales</taxon>
        <taxon>Bacillaceae</taxon>
        <taxon>Lysinibacillus</taxon>
    </lineage>
</organism>